<dbReference type="STRING" id="1476583.DEIPH_ctg023orf0036"/>
<dbReference type="Proteomes" id="UP000020492">
    <property type="component" value="Unassembled WGS sequence"/>
</dbReference>
<evidence type="ECO:0000313" key="2">
    <source>
        <dbReference type="Proteomes" id="UP000020492"/>
    </source>
</evidence>
<dbReference type="PATRIC" id="fig|1476583.3.peg.1471"/>
<comment type="caution">
    <text evidence="1">The sequence shown here is derived from an EMBL/GenBank/DDBJ whole genome shotgun (WGS) entry which is preliminary data.</text>
</comment>
<evidence type="ECO:0000313" key="1">
    <source>
        <dbReference type="EMBL" id="EYB68447.1"/>
    </source>
</evidence>
<protein>
    <submittedName>
        <fullName evidence="1">Uncharacterized protein</fullName>
    </submittedName>
</protein>
<dbReference type="EMBL" id="JHAC01000023">
    <property type="protein sequence ID" value="EYB68447.1"/>
    <property type="molecule type" value="Genomic_DNA"/>
</dbReference>
<keyword evidence="2" id="KW-1185">Reference proteome</keyword>
<dbReference type="RefSeq" id="WP_034356162.1">
    <property type="nucleotide sequence ID" value="NZ_JHAC01000023.1"/>
</dbReference>
<reference evidence="1 2" key="1">
    <citation type="submission" date="2014-03" db="EMBL/GenBank/DDBJ databases">
        <title>Draft genome sequence of Deinococcus phoenicis 1P10ME.</title>
        <authorList>
            <person name="Stepanov V.G."/>
            <person name="Vaishampayan P."/>
            <person name="Venkateswaran K."/>
            <person name="Fox G.E."/>
        </authorList>
    </citation>
    <scope>NUCLEOTIDE SEQUENCE [LARGE SCALE GENOMIC DNA]</scope>
    <source>
        <strain evidence="1 2">1P10ME</strain>
    </source>
</reference>
<sequence length="130" mass="14062">MALPLLLLPGLLCGCQDREARAENARLAARVTALEAQIGALAAQARTERRTRADADSVVRQAAAQNCANDLARFLESLRQDVGTYPAMRLVTLPDSCVDLRVNWRTLKPEAYAFDVLDKGGEVLATGRGP</sequence>
<dbReference type="AlphaFoldDB" id="A0A016QRC4"/>
<proteinExistence type="predicted"/>
<accession>A0A016QRC4</accession>
<organism evidence="1 2">
    <name type="scientific">Deinococcus phoenicis</name>
    <dbReference type="NCBI Taxonomy" id="1476583"/>
    <lineage>
        <taxon>Bacteria</taxon>
        <taxon>Thermotogati</taxon>
        <taxon>Deinococcota</taxon>
        <taxon>Deinococci</taxon>
        <taxon>Deinococcales</taxon>
        <taxon>Deinococcaceae</taxon>
        <taxon>Deinococcus</taxon>
    </lineage>
</organism>
<name>A0A016QRC4_9DEIO</name>
<gene>
    <name evidence="1" type="ORF">DEIPH_ctg023orf0036</name>
</gene>
<dbReference type="OrthoDB" id="71849at2"/>